<proteinExistence type="predicted"/>
<organism evidence="1">
    <name type="scientific">Schistocephalus solidus</name>
    <name type="common">Tapeworm</name>
    <dbReference type="NCBI Taxonomy" id="70667"/>
    <lineage>
        <taxon>Eukaryota</taxon>
        <taxon>Metazoa</taxon>
        <taxon>Spiralia</taxon>
        <taxon>Lophotrochozoa</taxon>
        <taxon>Platyhelminthes</taxon>
        <taxon>Cestoda</taxon>
        <taxon>Eucestoda</taxon>
        <taxon>Diphyllobothriidea</taxon>
        <taxon>Diphyllobothriidae</taxon>
        <taxon>Schistocephalus</taxon>
    </lineage>
</organism>
<gene>
    <name evidence="1" type="primary">ISC2</name>
    <name evidence="1" type="ORF">TR160635</name>
</gene>
<dbReference type="EMBL" id="GEEE01022727">
    <property type="protein sequence ID" value="JAP40498.1"/>
    <property type="molecule type" value="Transcribed_RNA"/>
</dbReference>
<evidence type="ECO:0000313" key="1">
    <source>
        <dbReference type="EMBL" id="JAP40498.1"/>
    </source>
</evidence>
<name>A0A0X3NLC4_SCHSO</name>
<accession>A0A0X3NLC4</accession>
<protein>
    <submittedName>
        <fullName evidence="1">Chymotrypsin inhibitor SCI-II</fullName>
    </submittedName>
</protein>
<sequence length="153" mass="17738">FFLGILEFIEVSRRGRNLRHEFLLIAGLEVPTFLVGDVFRKAVCIPPDSQTCFQCHRNPHRRTPHSDECHCCKHTFGSKPCTFRCQLAGHKDAVVKATVLHRLRQKRGLRRRKWRSFSCLVFHALPNYRGHIYSALKWPFFPGAQIIARGLSL</sequence>
<reference evidence="1" key="1">
    <citation type="submission" date="2016-01" db="EMBL/GenBank/DDBJ databases">
        <title>Reference transcriptome for the parasite Schistocephalus solidus: insights into the molecular evolution of parasitism.</title>
        <authorList>
            <person name="Hebert F.O."/>
            <person name="Grambauer S."/>
            <person name="Barber I."/>
            <person name="Landry C.R."/>
            <person name="Aubin-Horth N."/>
        </authorList>
    </citation>
    <scope>NUCLEOTIDE SEQUENCE</scope>
</reference>
<feature type="non-terminal residue" evidence="1">
    <location>
        <position position="1"/>
    </location>
</feature>
<dbReference type="AlphaFoldDB" id="A0A0X3NLC4"/>